<dbReference type="EMBL" id="CVQH01025616">
    <property type="protein sequence ID" value="CRK38613.1"/>
    <property type="molecule type" value="Genomic_DNA"/>
</dbReference>
<dbReference type="CDD" id="cd00067">
    <property type="entry name" value="GAL4"/>
    <property type="match status" value="2"/>
</dbReference>
<dbReference type="InterPro" id="IPR050987">
    <property type="entry name" value="AtrR-like"/>
</dbReference>
<dbReference type="AlphaFoldDB" id="A0A0G4MWM2"/>
<dbReference type="SMART" id="SM00066">
    <property type="entry name" value="GAL4"/>
    <property type="match status" value="2"/>
</dbReference>
<feature type="region of interest" description="Disordered" evidence="3">
    <location>
        <begin position="66"/>
        <end position="86"/>
    </location>
</feature>
<name>A0A0G4MWM2_VERLO</name>
<evidence type="ECO:0000256" key="1">
    <source>
        <dbReference type="ARBA" id="ARBA00022723"/>
    </source>
</evidence>
<reference evidence="5 6" key="1">
    <citation type="submission" date="2015-05" db="EMBL/GenBank/DDBJ databases">
        <authorList>
            <person name="Wang D.B."/>
            <person name="Wang M."/>
        </authorList>
    </citation>
    <scope>NUCLEOTIDE SEQUENCE [LARGE SCALE GENOMIC DNA]</scope>
    <source>
        <strain evidence="5">VL1</strain>
    </source>
</reference>
<accession>A0A0G4MWM2</accession>
<dbReference type="PANTHER" id="PTHR46910:SF25">
    <property type="entry name" value="ABC-TRANSPORTER-REGULATING TRANSCRIPTION FACTOR"/>
    <property type="match status" value="1"/>
</dbReference>
<dbReference type="PANTHER" id="PTHR46910">
    <property type="entry name" value="TRANSCRIPTION FACTOR PDR1"/>
    <property type="match status" value="1"/>
</dbReference>
<dbReference type="GO" id="GO:0006351">
    <property type="term" value="P:DNA-templated transcription"/>
    <property type="evidence" value="ECO:0007669"/>
    <property type="project" value="InterPro"/>
</dbReference>
<proteinExistence type="predicted"/>
<dbReference type="STRING" id="100787.A0A0G4MWM2"/>
<dbReference type="Pfam" id="PF04082">
    <property type="entry name" value="Fungal_trans"/>
    <property type="match status" value="2"/>
</dbReference>
<dbReference type="SMART" id="SM00906">
    <property type="entry name" value="Fungal_trans"/>
    <property type="match status" value="2"/>
</dbReference>
<dbReference type="Gene3D" id="4.10.240.10">
    <property type="entry name" value="Zn(2)-C6 fungal-type DNA-binding domain"/>
    <property type="match status" value="2"/>
</dbReference>
<dbReference type="InterPro" id="IPR036864">
    <property type="entry name" value="Zn2-C6_fun-type_DNA-bd_sf"/>
</dbReference>
<evidence type="ECO:0000313" key="5">
    <source>
        <dbReference type="EMBL" id="CRK38613.1"/>
    </source>
</evidence>
<protein>
    <recommendedName>
        <fullName evidence="4">Zn(2)-C6 fungal-type domain-containing protein</fullName>
    </recommendedName>
</protein>
<dbReference type="GO" id="GO:0005634">
    <property type="term" value="C:nucleus"/>
    <property type="evidence" value="ECO:0007669"/>
    <property type="project" value="UniProtKB-SubCell"/>
</dbReference>
<feature type="domain" description="Zn(2)-C6 fungal-type" evidence="4">
    <location>
        <begin position="10"/>
        <end position="31"/>
    </location>
</feature>
<evidence type="ECO:0000313" key="6">
    <source>
        <dbReference type="Proteomes" id="UP000044602"/>
    </source>
</evidence>
<dbReference type="Proteomes" id="UP000044602">
    <property type="component" value="Unassembled WGS sequence"/>
</dbReference>
<dbReference type="InterPro" id="IPR001138">
    <property type="entry name" value="Zn2Cys6_DnaBD"/>
</dbReference>
<evidence type="ECO:0000259" key="4">
    <source>
        <dbReference type="PROSITE" id="PS50048"/>
    </source>
</evidence>
<dbReference type="InterPro" id="IPR007219">
    <property type="entry name" value="XnlR_reg_dom"/>
</dbReference>
<dbReference type="GO" id="GO:0008270">
    <property type="term" value="F:zinc ion binding"/>
    <property type="evidence" value="ECO:0007669"/>
    <property type="project" value="InterPro"/>
</dbReference>
<gene>
    <name evidence="5" type="ORF">BN1708_016653</name>
</gene>
<dbReference type="PROSITE" id="PS50048">
    <property type="entry name" value="ZN2_CY6_FUNGAL_2"/>
    <property type="match status" value="2"/>
</dbReference>
<evidence type="ECO:0000256" key="3">
    <source>
        <dbReference type="SAM" id="MobiDB-lite"/>
    </source>
</evidence>
<dbReference type="CDD" id="cd12148">
    <property type="entry name" value="fungal_TF_MHR"/>
    <property type="match status" value="2"/>
</dbReference>
<keyword evidence="2" id="KW-0539">Nucleus</keyword>
<dbReference type="GO" id="GO:0000981">
    <property type="term" value="F:DNA-binding transcription factor activity, RNA polymerase II-specific"/>
    <property type="evidence" value="ECO:0007669"/>
    <property type="project" value="InterPro"/>
</dbReference>
<dbReference type="Pfam" id="PF00172">
    <property type="entry name" value="Zn_clus"/>
    <property type="match status" value="2"/>
</dbReference>
<organism evidence="5 6">
    <name type="scientific">Verticillium longisporum</name>
    <name type="common">Verticillium dahliae var. longisporum</name>
    <dbReference type="NCBI Taxonomy" id="100787"/>
    <lineage>
        <taxon>Eukaryota</taxon>
        <taxon>Fungi</taxon>
        <taxon>Dikarya</taxon>
        <taxon>Ascomycota</taxon>
        <taxon>Pezizomycotina</taxon>
        <taxon>Sordariomycetes</taxon>
        <taxon>Hypocreomycetidae</taxon>
        <taxon>Glomerellales</taxon>
        <taxon>Plectosphaerellaceae</taxon>
        <taxon>Verticillium</taxon>
    </lineage>
</organism>
<evidence type="ECO:0000256" key="2">
    <source>
        <dbReference type="ARBA" id="ARBA00023242"/>
    </source>
</evidence>
<keyword evidence="6" id="KW-1185">Reference proteome</keyword>
<sequence length="937" mass="105379">MELTSQRRKACDLCFTKKIKCDMLKPHCSNCLLYKSESQNSVSSRESELEARLALIENQLKEVLEASASQPAEPQPPPVQQPVAGPFSPSQVFETPTCDLCFTKKIKCDMLKPHCSNCLLYKSECKTTRLRRRTAAAKDKLPRPAQNSVSSRESELEARLALIENQLKEVLEASASQPVKSQQPPVQQPVAGPFSPSQVFETPSPEPQWLSNIVAAAGQSPVLMSGSDTTTPSDWVAQPEPMVLPPLEDVLPLVNIYFTRFNVVLPLFHQGSFMTMLSDWYAHVIHRTRPAWAAINIVLAIAHRACVTSEKDFATDGEKSATYLRNAQTVVNELVTREEDLVGLQVLLGMSLLFLGTKNPKPASVLLGTTIRLAHRMGLHDQDRSNGLPEHEAVQRARIFWVAYYLDKDVSLNQKMPSFQVDADIDLPLPDLDPADNSPVLMSGWDTTTPSDWVAQPEPMVLPPLEDVLPLVNIYFTRFNIVMPLFHQGSFMTMLSDWYSHVIHRTRPAWAAINIVLAIAHRACITSEKDFATDGEKSAAYLRNAQTVVNELVTREEDLVGLQVLLGMSLLFLGTKNPKPASVLLGTTIRLAHRMGLHDQDRSNGLPEHEAVQRARIFWVAYYLDKDVSLNQKMPSFQVDADIDLPLPDLDPADNVSIMYSTDSTIKFNYFRSRTALSHIQGKIYDLLYSTRSKKASPEDRVQRREQLNHMLEQWRLQIPEQFQMANVATSMSPTNAVHMVNLYSTYMLCLVHAHGIYTFDMDETCWFKEMRQSMTACDANGTISESCKGKIPAGWENCVVQSRAFIQLFTVAPFTECGFWISASARFATVMMVLTQMFIEPMHPHLTLDCELTRKAVAVFDQMVPRTTDKEIRWLHEIVSALFRQAMAATQDTVEAFERQAREQAQAQAAADYFVALGNQMGNSQLADDFHFMSWS</sequence>
<feature type="domain" description="Zn(2)-C6 fungal-type" evidence="4">
    <location>
        <begin position="97"/>
        <end position="127"/>
    </location>
</feature>
<dbReference type="SUPFAM" id="SSF57701">
    <property type="entry name" value="Zn2/Cys6 DNA-binding domain"/>
    <property type="match status" value="2"/>
</dbReference>
<keyword evidence="1" id="KW-0479">Metal-binding</keyword>
<dbReference type="GO" id="GO:0003677">
    <property type="term" value="F:DNA binding"/>
    <property type="evidence" value="ECO:0007669"/>
    <property type="project" value="UniProtKB-KW"/>
</dbReference>